<dbReference type="AlphaFoldDB" id="A0A336MEK1"/>
<dbReference type="EMBL" id="UFQT01000880">
    <property type="protein sequence ID" value="SSX27811.1"/>
    <property type="molecule type" value="Genomic_DNA"/>
</dbReference>
<dbReference type="GO" id="GO:0016020">
    <property type="term" value="C:membrane"/>
    <property type="evidence" value="ECO:0007669"/>
    <property type="project" value="UniProtKB-SubCell"/>
</dbReference>
<evidence type="ECO:0000256" key="4">
    <source>
        <dbReference type="ARBA" id="ARBA00023136"/>
    </source>
</evidence>
<evidence type="ECO:0000256" key="2">
    <source>
        <dbReference type="ARBA" id="ARBA00022692"/>
    </source>
</evidence>
<feature type="transmembrane region" description="Helical" evidence="6">
    <location>
        <begin position="267"/>
        <end position="288"/>
    </location>
</feature>
<dbReference type="VEuPathDB" id="VectorBase:CSON014864"/>
<accession>A0A336MEK1</accession>
<feature type="compositionally biased region" description="Polar residues" evidence="5">
    <location>
        <begin position="471"/>
        <end position="499"/>
    </location>
</feature>
<gene>
    <name evidence="7" type="primary">CSON014864</name>
</gene>
<feature type="compositionally biased region" description="Low complexity" evidence="5">
    <location>
        <begin position="451"/>
        <end position="470"/>
    </location>
</feature>
<keyword evidence="4 6" id="KW-0472">Membrane</keyword>
<feature type="transmembrane region" description="Helical" evidence="6">
    <location>
        <begin position="98"/>
        <end position="118"/>
    </location>
</feature>
<comment type="subcellular location">
    <subcellularLocation>
        <location evidence="1">Membrane</location>
        <topology evidence="1">Multi-pass membrane protein</topology>
    </subcellularLocation>
</comment>
<feature type="transmembrane region" description="Helical" evidence="6">
    <location>
        <begin position="223"/>
        <end position="246"/>
    </location>
</feature>
<organism evidence="7">
    <name type="scientific">Culicoides sonorensis</name>
    <name type="common">Biting midge</name>
    <dbReference type="NCBI Taxonomy" id="179676"/>
    <lineage>
        <taxon>Eukaryota</taxon>
        <taxon>Metazoa</taxon>
        <taxon>Ecdysozoa</taxon>
        <taxon>Arthropoda</taxon>
        <taxon>Hexapoda</taxon>
        <taxon>Insecta</taxon>
        <taxon>Pterygota</taxon>
        <taxon>Neoptera</taxon>
        <taxon>Endopterygota</taxon>
        <taxon>Diptera</taxon>
        <taxon>Nematocera</taxon>
        <taxon>Chironomoidea</taxon>
        <taxon>Ceratopogonidae</taxon>
        <taxon>Ceratopogoninae</taxon>
        <taxon>Culicoides</taxon>
        <taxon>Monoculicoides</taxon>
    </lineage>
</organism>
<protein>
    <submittedName>
        <fullName evidence="7">CSON014864 protein</fullName>
    </submittedName>
</protein>
<evidence type="ECO:0000313" key="7">
    <source>
        <dbReference type="EMBL" id="SSX27811.1"/>
    </source>
</evidence>
<name>A0A336MEK1_CULSO</name>
<keyword evidence="3 6" id="KW-1133">Transmembrane helix</keyword>
<evidence type="ECO:0000256" key="6">
    <source>
        <dbReference type="SAM" id="Phobius"/>
    </source>
</evidence>
<dbReference type="Pfam" id="PF03619">
    <property type="entry name" value="Solute_trans_a"/>
    <property type="match status" value="1"/>
</dbReference>
<feature type="transmembrane region" description="Helical" evidence="6">
    <location>
        <begin position="60"/>
        <end position="77"/>
    </location>
</feature>
<evidence type="ECO:0000256" key="3">
    <source>
        <dbReference type="ARBA" id="ARBA00022989"/>
    </source>
</evidence>
<dbReference type="PANTHER" id="PTHR23423">
    <property type="entry name" value="ORGANIC SOLUTE TRANSPORTER-RELATED"/>
    <property type="match status" value="1"/>
</dbReference>
<reference evidence="7" key="1">
    <citation type="submission" date="2018-07" db="EMBL/GenBank/DDBJ databases">
        <authorList>
            <person name="Quirk P.G."/>
            <person name="Krulwich T.A."/>
        </authorList>
    </citation>
    <scope>NUCLEOTIDE SEQUENCE</scope>
</reference>
<keyword evidence="2 6" id="KW-0812">Transmembrane</keyword>
<feature type="transmembrane region" description="Helical" evidence="6">
    <location>
        <begin position="6"/>
        <end position="23"/>
    </location>
</feature>
<feature type="region of interest" description="Disordered" evidence="5">
    <location>
        <begin position="451"/>
        <end position="499"/>
    </location>
</feature>
<dbReference type="SMART" id="SM01417">
    <property type="entry name" value="Solute_trans_a"/>
    <property type="match status" value="1"/>
</dbReference>
<dbReference type="InterPro" id="IPR005178">
    <property type="entry name" value="Ostalpha/TMEM184C"/>
</dbReference>
<proteinExistence type="predicted"/>
<evidence type="ECO:0000256" key="1">
    <source>
        <dbReference type="ARBA" id="ARBA00004141"/>
    </source>
</evidence>
<sequence>MRPLLIIIYLLFLIVVVPWLIINSVKDGFKTKDQLVLISGLFVMLALPISFWHISQHIGLYFDCVILSTSSYQIFLYESSYLILISVHFTKPQLQKHIIRILWMVPIYALNAWFGLLYPAHSIYMDSVRECYEAYVIYNFMKFLLNYLNLQMDLQANLQLKSQVHHYFPLCCLPAWEMGQEFLQNCKHGILQYAVVRPITTFIAFICEMNDVYGEGQFKPNVAYVYILLVNNFSQMFAMYSLVLFYKANHQELKPMKPFPKFLCIKAVIFFSFFQGVCINFLVYFGFIKNVFGEEDPDKTDPHLLSTKLQDFLICIEMFLAALGHYFSFPHKPYHINIPNYDSSNNRGFLNALMAMLDISDVRDDLGEHIGVVGSSFARRLQGRSNYYHVPRGRTQGEREYLITDQLNYQSSVTQKPNRYGAVNIVRPPPKREDDGFVQANLFSVNYPSTQSSMMTTSNSSCTMTTSSRTEVTPDTEATTGATSTQNIKKSESSNSDWISEQQNDFIEVNVRGQEKTHIKYKYDGPPNV</sequence>
<feature type="transmembrane region" description="Helical" evidence="6">
    <location>
        <begin position="35"/>
        <end position="54"/>
    </location>
</feature>
<evidence type="ECO:0000256" key="5">
    <source>
        <dbReference type="SAM" id="MobiDB-lite"/>
    </source>
</evidence>